<keyword evidence="3" id="KW-1185">Reference proteome</keyword>
<evidence type="ECO:0000313" key="2">
    <source>
        <dbReference type="EMBL" id="KAJ1135938.1"/>
    </source>
</evidence>
<reference evidence="2" key="1">
    <citation type="journal article" date="2022" name="bioRxiv">
        <title>Sequencing and chromosome-scale assembly of the giantPleurodeles waltlgenome.</title>
        <authorList>
            <person name="Brown T."/>
            <person name="Elewa A."/>
            <person name="Iarovenko S."/>
            <person name="Subramanian E."/>
            <person name="Araus A.J."/>
            <person name="Petzold A."/>
            <person name="Susuki M."/>
            <person name="Suzuki K.-i.T."/>
            <person name="Hayashi T."/>
            <person name="Toyoda A."/>
            <person name="Oliveira C."/>
            <person name="Osipova E."/>
            <person name="Leigh N.D."/>
            <person name="Simon A."/>
            <person name="Yun M.H."/>
        </authorList>
    </citation>
    <scope>NUCLEOTIDE SEQUENCE</scope>
    <source>
        <strain evidence="2">20211129_DDA</strain>
        <tissue evidence="2">Liver</tissue>
    </source>
</reference>
<name>A0AAV7Q6G1_PLEWA</name>
<dbReference type="AlphaFoldDB" id="A0AAV7Q6G1"/>
<proteinExistence type="predicted"/>
<protein>
    <submittedName>
        <fullName evidence="2">Uncharacterized protein</fullName>
    </submittedName>
</protein>
<accession>A0AAV7Q6G1</accession>
<dbReference type="EMBL" id="JANPWB010000010">
    <property type="protein sequence ID" value="KAJ1135938.1"/>
    <property type="molecule type" value="Genomic_DNA"/>
</dbReference>
<evidence type="ECO:0000313" key="3">
    <source>
        <dbReference type="Proteomes" id="UP001066276"/>
    </source>
</evidence>
<gene>
    <name evidence="2" type="ORF">NDU88_002367</name>
</gene>
<evidence type="ECO:0000256" key="1">
    <source>
        <dbReference type="SAM" id="MobiDB-lite"/>
    </source>
</evidence>
<dbReference type="Proteomes" id="UP001066276">
    <property type="component" value="Chromosome 6"/>
</dbReference>
<comment type="caution">
    <text evidence="2">The sequence shown here is derived from an EMBL/GenBank/DDBJ whole genome shotgun (WGS) entry which is preliminary data.</text>
</comment>
<feature type="region of interest" description="Disordered" evidence="1">
    <location>
        <begin position="1"/>
        <end position="145"/>
    </location>
</feature>
<organism evidence="2 3">
    <name type="scientific">Pleurodeles waltl</name>
    <name type="common">Iberian ribbed newt</name>
    <dbReference type="NCBI Taxonomy" id="8319"/>
    <lineage>
        <taxon>Eukaryota</taxon>
        <taxon>Metazoa</taxon>
        <taxon>Chordata</taxon>
        <taxon>Craniata</taxon>
        <taxon>Vertebrata</taxon>
        <taxon>Euteleostomi</taxon>
        <taxon>Amphibia</taxon>
        <taxon>Batrachia</taxon>
        <taxon>Caudata</taxon>
        <taxon>Salamandroidea</taxon>
        <taxon>Salamandridae</taxon>
        <taxon>Pleurodelinae</taxon>
        <taxon>Pleurodeles</taxon>
    </lineage>
</organism>
<sequence>MGASPGRDLHSSPAPTYLPLQRSRPQRLPGPTLTCFHGGRRIPLRRCNGLPRTDPVSQASPPPAARRFSMEEPTSSLRQPRHIGEPLHARSSKGLEPGPSALLREGEGSRMPKMAKIKRGPCLLNPQPSSARASGHRWRRIHPPA</sequence>
<feature type="compositionally biased region" description="Basic residues" evidence="1">
    <location>
        <begin position="134"/>
        <end position="145"/>
    </location>
</feature>